<protein>
    <submittedName>
        <fullName evidence="1">Uncharacterized protein</fullName>
    </submittedName>
</protein>
<organism evidence="1 2">
    <name type="scientific">Telmatocola sphagniphila</name>
    <dbReference type="NCBI Taxonomy" id="1123043"/>
    <lineage>
        <taxon>Bacteria</taxon>
        <taxon>Pseudomonadati</taxon>
        <taxon>Planctomycetota</taxon>
        <taxon>Planctomycetia</taxon>
        <taxon>Gemmatales</taxon>
        <taxon>Gemmataceae</taxon>
    </lineage>
</organism>
<evidence type="ECO:0000313" key="2">
    <source>
        <dbReference type="Proteomes" id="UP000676194"/>
    </source>
</evidence>
<accession>A0A8E6ET33</accession>
<name>A0A8E6ET33_9BACT</name>
<reference evidence="1" key="1">
    <citation type="submission" date="2021-05" db="EMBL/GenBank/DDBJ databases">
        <title>Complete genome sequence of the cellulolytic planctomycete Telmatocola sphagniphila SP2T and characterization of the first cellulase from planctomycetes.</title>
        <authorList>
            <person name="Rakitin A.L."/>
            <person name="Beletsky A.V."/>
            <person name="Naumoff D.G."/>
            <person name="Kulichevskaya I.S."/>
            <person name="Mardanov A.V."/>
            <person name="Ravin N.V."/>
            <person name="Dedysh S.N."/>
        </authorList>
    </citation>
    <scope>NUCLEOTIDE SEQUENCE</scope>
    <source>
        <strain evidence="1">SP2T</strain>
    </source>
</reference>
<dbReference type="EMBL" id="CP074694">
    <property type="protein sequence ID" value="QVL31879.1"/>
    <property type="molecule type" value="Genomic_DNA"/>
</dbReference>
<dbReference type="Proteomes" id="UP000676194">
    <property type="component" value="Chromosome"/>
</dbReference>
<gene>
    <name evidence="1" type="ORF">KIH39_24080</name>
</gene>
<sequence length="253" mass="28860">MQKWTITLIFFAVGSLRAQGPSTTELTEAKEKYSTALEAAARSFYQAMKAEINRVENTRGLKPSEKVAILDRLGRERECFEKEGTLPRSEEYLQALYNYAEKVHKAQQPVMKLYDRRMAQALGEKKLELAKQLVQEKKQFDEQIPGRKHLEKDSKWVGVRKEGNVTAHITVQFERAEGELRGVITQTRAGSMKFTGNLIGNRLEFHTTEAVQGTFRASDFQGYVVDKKLLMNATGFRKDGRPTNDLVILDLKE</sequence>
<proteinExistence type="predicted"/>
<dbReference type="AlphaFoldDB" id="A0A8E6ET33"/>
<keyword evidence="2" id="KW-1185">Reference proteome</keyword>
<dbReference type="RefSeq" id="WP_213496283.1">
    <property type="nucleotide sequence ID" value="NZ_CP074694.1"/>
</dbReference>
<dbReference type="KEGG" id="tsph:KIH39_24080"/>
<evidence type="ECO:0000313" key="1">
    <source>
        <dbReference type="EMBL" id="QVL31879.1"/>
    </source>
</evidence>